<keyword evidence="10" id="KW-1185">Reference proteome</keyword>
<feature type="region of interest" description="Disordered" evidence="8">
    <location>
        <begin position="184"/>
        <end position="220"/>
    </location>
</feature>
<sequence>MADVRALLKAKRQEAKVSHPLASYTASGQLKCIACGTIVKQAAAWNGHVGSKSHRTNVARLKDEERAREALLAQQSLSKRKASDHDDEDDEPLPDSLDPKRPKLDQPVSSGFPTDFFSDPSKAPPLQAEDESDQEDQSADTQPATAASQDVIDLEWQQFQQAMLNPPEADIDTRDTYDRATVMAEPVLNDEVPAGFPPRPDQAAEAEPEEELDEDALRKRKELDERELIMDRLLEEERLQEEADAKVSMLKNKLEMIKKRREAAKAAKAKKA</sequence>
<reference evidence="9 10" key="1">
    <citation type="submission" date="2022-09" db="EMBL/GenBank/DDBJ databases">
        <authorList>
            <person name="Palmer J.M."/>
        </authorList>
    </citation>
    <scope>NUCLEOTIDE SEQUENCE [LARGE SCALE GENOMIC DNA]</scope>
    <source>
        <strain evidence="9 10">DSM 7382</strain>
    </source>
</reference>
<dbReference type="GO" id="GO:0033260">
    <property type="term" value="P:nuclear DNA replication"/>
    <property type="evidence" value="ECO:0007669"/>
    <property type="project" value="TreeGrafter"/>
</dbReference>
<dbReference type="GO" id="GO:0005681">
    <property type="term" value="C:spliceosomal complex"/>
    <property type="evidence" value="ECO:0007669"/>
    <property type="project" value="InterPro"/>
</dbReference>
<keyword evidence="6" id="KW-0539">Nucleus</keyword>
<name>A0AAW0G756_9APHY</name>
<evidence type="ECO:0000256" key="4">
    <source>
        <dbReference type="ARBA" id="ARBA00022833"/>
    </source>
</evidence>
<evidence type="ECO:0000256" key="3">
    <source>
        <dbReference type="ARBA" id="ARBA00022771"/>
    </source>
</evidence>
<feature type="coiled-coil region" evidence="7">
    <location>
        <begin position="240"/>
        <end position="267"/>
    </location>
</feature>
<dbReference type="GO" id="GO:0033314">
    <property type="term" value="P:mitotic DNA replication checkpoint signaling"/>
    <property type="evidence" value="ECO:0007669"/>
    <property type="project" value="TreeGrafter"/>
</dbReference>
<dbReference type="GO" id="GO:0008270">
    <property type="term" value="F:zinc ion binding"/>
    <property type="evidence" value="ECO:0007669"/>
    <property type="project" value="UniProtKB-KW"/>
</dbReference>
<dbReference type="PANTHER" id="PTHR13278">
    <property type="entry name" value="ZINC FINGER PROTEIN 830"/>
    <property type="match status" value="1"/>
</dbReference>
<feature type="compositionally biased region" description="Acidic residues" evidence="8">
    <location>
        <begin position="128"/>
        <end position="138"/>
    </location>
</feature>
<dbReference type="GO" id="GO:0044773">
    <property type="term" value="P:mitotic DNA damage checkpoint signaling"/>
    <property type="evidence" value="ECO:0007669"/>
    <property type="project" value="TreeGrafter"/>
</dbReference>
<accession>A0AAW0G756</accession>
<organism evidence="9 10">
    <name type="scientific">Cerrena zonata</name>
    <dbReference type="NCBI Taxonomy" id="2478898"/>
    <lineage>
        <taxon>Eukaryota</taxon>
        <taxon>Fungi</taxon>
        <taxon>Dikarya</taxon>
        <taxon>Basidiomycota</taxon>
        <taxon>Agaricomycotina</taxon>
        <taxon>Agaricomycetes</taxon>
        <taxon>Polyporales</taxon>
        <taxon>Cerrenaceae</taxon>
        <taxon>Cerrena</taxon>
    </lineage>
</organism>
<dbReference type="InterPro" id="IPR036236">
    <property type="entry name" value="Znf_C2H2_sf"/>
</dbReference>
<dbReference type="EMBL" id="JASBNA010000018">
    <property type="protein sequence ID" value="KAK7686139.1"/>
    <property type="molecule type" value="Genomic_DNA"/>
</dbReference>
<evidence type="ECO:0000256" key="5">
    <source>
        <dbReference type="ARBA" id="ARBA00023054"/>
    </source>
</evidence>
<evidence type="ECO:0000256" key="6">
    <source>
        <dbReference type="ARBA" id="ARBA00023242"/>
    </source>
</evidence>
<feature type="compositionally biased region" description="Acidic residues" evidence="8">
    <location>
        <begin position="204"/>
        <end position="214"/>
    </location>
</feature>
<evidence type="ECO:0000313" key="10">
    <source>
        <dbReference type="Proteomes" id="UP001385951"/>
    </source>
</evidence>
<gene>
    <name evidence="9" type="ORF">QCA50_010951</name>
</gene>
<evidence type="ECO:0000256" key="2">
    <source>
        <dbReference type="ARBA" id="ARBA00022723"/>
    </source>
</evidence>
<proteinExistence type="predicted"/>
<keyword evidence="5 7" id="KW-0175">Coiled coil</keyword>
<dbReference type="Proteomes" id="UP001385951">
    <property type="component" value="Unassembled WGS sequence"/>
</dbReference>
<evidence type="ECO:0000256" key="8">
    <source>
        <dbReference type="SAM" id="MobiDB-lite"/>
    </source>
</evidence>
<protein>
    <recommendedName>
        <fullName evidence="11">Coiled-coil domain-containing protein 16</fullName>
    </recommendedName>
</protein>
<dbReference type="AlphaFoldDB" id="A0AAW0G756"/>
<comment type="subcellular location">
    <subcellularLocation>
        <location evidence="1">Nucleus</location>
    </subcellularLocation>
</comment>
<evidence type="ECO:0008006" key="11">
    <source>
        <dbReference type="Google" id="ProtNLM"/>
    </source>
</evidence>
<feature type="region of interest" description="Disordered" evidence="8">
    <location>
        <begin position="63"/>
        <end position="152"/>
    </location>
</feature>
<evidence type="ECO:0000256" key="7">
    <source>
        <dbReference type="SAM" id="Coils"/>
    </source>
</evidence>
<dbReference type="PANTHER" id="PTHR13278:SF0">
    <property type="entry name" value="ZINC FINGER PROTEIN 830"/>
    <property type="match status" value="1"/>
</dbReference>
<dbReference type="GO" id="GO:0003676">
    <property type="term" value="F:nucleic acid binding"/>
    <property type="evidence" value="ECO:0007669"/>
    <property type="project" value="InterPro"/>
</dbReference>
<dbReference type="InterPro" id="IPR040050">
    <property type="entry name" value="ZNF830-like"/>
</dbReference>
<comment type="caution">
    <text evidence="9">The sequence shown here is derived from an EMBL/GenBank/DDBJ whole genome shotgun (WGS) entry which is preliminary data.</text>
</comment>
<evidence type="ECO:0000313" key="9">
    <source>
        <dbReference type="EMBL" id="KAK7686139.1"/>
    </source>
</evidence>
<keyword evidence="2" id="KW-0479">Metal-binding</keyword>
<dbReference type="SUPFAM" id="SSF57667">
    <property type="entry name" value="beta-beta-alpha zinc fingers"/>
    <property type="match status" value="1"/>
</dbReference>
<dbReference type="Gene3D" id="3.30.160.60">
    <property type="entry name" value="Classic Zinc Finger"/>
    <property type="match status" value="1"/>
</dbReference>
<keyword evidence="4" id="KW-0862">Zinc</keyword>
<evidence type="ECO:0000256" key="1">
    <source>
        <dbReference type="ARBA" id="ARBA00004123"/>
    </source>
</evidence>
<keyword evidence="3" id="KW-0863">Zinc-finger</keyword>